<evidence type="ECO:0000256" key="4">
    <source>
        <dbReference type="ARBA" id="ARBA00022989"/>
    </source>
</evidence>
<proteinExistence type="predicted"/>
<gene>
    <name evidence="8" type="ORF">NEF87_004357</name>
</gene>
<dbReference type="EMBL" id="CP104013">
    <property type="protein sequence ID" value="UYP48072.1"/>
    <property type="molecule type" value="Genomic_DNA"/>
</dbReference>
<accession>A0ABY6HYY1</accession>
<evidence type="ECO:0000256" key="3">
    <source>
        <dbReference type="ARBA" id="ARBA00022692"/>
    </source>
</evidence>
<evidence type="ECO:0000313" key="9">
    <source>
        <dbReference type="Proteomes" id="UP001208689"/>
    </source>
</evidence>
<evidence type="ECO:0000256" key="6">
    <source>
        <dbReference type="SAM" id="Phobius"/>
    </source>
</evidence>
<evidence type="ECO:0000259" key="7">
    <source>
        <dbReference type="Pfam" id="PF02687"/>
    </source>
</evidence>
<dbReference type="InterPro" id="IPR003838">
    <property type="entry name" value="ABC3_permease_C"/>
</dbReference>
<feature type="domain" description="ABC3 transporter permease C-terminal" evidence="7">
    <location>
        <begin position="52"/>
        <end position="169"/>
    </location>
</feature>
<comment type="subcellular location">
    <subcellularLocation>
        <location evidence="1">Cell membrane</location>
        <topology evidence="1">Multi-pass membrane protein</topology>
    </subcellularLocation>
</comment>
<keyword evidence="2" id="KW-1003">Cell membrane</keyword>
<protein>
    <recommendedName>
        <fullName evidence="7">ABC3 transporter permease C-terminal domain-containing protein</fullName>
    </recommendedName>
</protein>
<evidence type="ECO:0000256" key="5">
    <source>
        <dbReference type="ARBA" id="ARBA00023136"/>
    </source>
</evidence>
<feature type="transmembrane region" description="Helical" evidence="6">
    <location>
        <begin position="20"/>
        <end position="39"/>
    </location>
</feature>
<feature type="transmembrane region" description="Helical" evidence="6">
    <location>
        <begin position="96"/>
        <end position="120"/>
    </location>
</feature>
<organism evidence="8 9">
    <name type="scientific">Candidatus Lokiarchaeum ossiferum</name>
    <dbReference type="NCBI Taxonomy" id="2951803"/>
    <lineage>
        <taxon>Archaea</taxon>
        <taxon>Promethearchaeati</taxon>
        <taxon>Promethearchaeota</taxon>
        <taxon>Promethearchaeia</taxon>
        <taxon>Promethearchaeales</taxon>
        <taxon>Promethearchaeaceae</taxon>
        <taxon>Candidatus Lokiarchaeum</taxon>
    </lineage>
</organism>
<sequence length="178" mass="20104">MGLRLVGKSIKMAMRSRMRFIIFTLMYTVLMLWNAWNLQSFTLPSEVEGNVLLLAISIGSTVVLAILYAWIVINYRKREIATLKCIGYTNGNIRTLIVGELVWVTTMSFIIVAELLIHITGFTAFINLTTGNPTEPILRLLPIVISFAMFLISQVLGILVMYSKILKLRPIVALRVLK</sequence>
<feature type="transmembrane region" description="Helical" evidence="6">
    <location>
        <begin position="140"/>
        <end position="162"/>
    </location>
</feature>
<evidence type="ECO:0000256" key="1">
    <source>
        <dbReference type="ARBA" id="ARBA00004651"/>
    </source>
</evidence>
<keyword evidence="3 6" id="KW-0812">Transmembrane</keyword>
<evidence type="ECO:0000313" key="8">
    <source>
        <dbReference type="EMBL" id="UYP48072.1"/>
    </source>
</evidence>
<keyword evidence="9" id="KW-1185">Reference proteome</keyword>
<reference evidence="8" key="1">
    <citation type="submission" date="2022-09" db="EMBL/GenBank/DDBJ databases">
        <title>Actin cytoskeleton and complex cell architecture in an #Asgard archaeon.</title>
        <authorList>
            <person name="Ponce Toledo R.I."/>
            <person name="Schleper C."/>
            <person name="Rodrigues Oliveira T."/>
            <person name="Wollweber F."/>
            <person name="Xu J."/>
            <person name="Rittmann S."/>
            <person name="Klingl A."/>
            <person name="Pilhofer M."/>
        </authorList>
    </citation>
    <scope>NUCLEOTIDE SEQUENCE</scope>
    <source>
        <strain evidence="8">B-35</strain>
    </source>
</reference>
<keyword evidence="5 6" id="KW-0472">Membrane</keyword>
<keyword evidence="4 6" id="KW-1133">Transmembrane helix</keyword>
<evidence type="ECO:0000256" key="2">
    <source>
        <dbReference type="ARBA" id="ARBA00022475"/>
    </source>
</evidence>
<feature type="transmembrane region" description="Helical" evidence="6">
    <location>
        <begin position="51"/>
        <end position="75"/>
    </location>
</feature>
<dbReference type="Pfam" id="PF02687">
    <property type="entry name" value="FtsX"/>
    <property type="match status" value="1"/>
</dbReference>
<dbReference type="Proteomes" id="UP001208689">
    <property type="component" value="Chromosome"/>
</dbReference>
<name>A0ABY6HYY1_9ARCH</name>